<feature type="region of interest" description="Disordered" evidence="18">
    <location>
        <begin position="227"/>
        <end position="248"/>
    </location>
</feature>
<evidence type="ECO:0000256" key="2">
    <source>
        <dbReference type="ARBA" id="ARBA00004551"/>
    </source>
</evidence>
<keyword evidence="8" id="KW-0548">Nucleotidyltransferase</keyword>
<evidence type="ECO:0000256" key="13">
    <source>
        <dbReference type="ARBA" id="ARBA00022840"/>
    </source>
</evidence>
<dbReference type="GO" id="GO:0003724">
    <property type="term" value="F:RNA helicase activity"/>
    <property type="evidence" value="ECO:0007669"/>
    <property type="project" value="InterPro"/>
</dbReference>
<evidence type="ECO:0000256" key="12">
    <source>
        <dbReference type="ARBA" id="ARBA00022807"/>
    </source>
</evidence>
<evidence type="ECO:0000256" key="15">
    <source>
        <dbReference type="ARBA" id="ARBA00022953"/>
    </source>
</evidence>
<evidence type="ECO:0000256" key="17">
    <source>
        <dbReference type="ARBA" id="ARBA00023200"/>
    </source>
</evidence>
<feature type="region of interest" description="Disordered" evidence="18">
    <location>
        <begin position="772"/>
        <end position="809"/>
    </location>
</feature>
<keyword evidence="13" id="KW-0067">ATP-binding</keyword>
<dbReference type="Pfam" id="PF00680">
    <property type="entry name" value="RdRP_1"/>
    <property type="match status" value="1"/>
</dbReference>
<dbReference type="GO" id="GO:0039694">
    <property type="term" value="P:viral RNA genome replication"/>
    <property type="evidence" value="ECO:0007669"/>
    <property type="project" value="InterPro"/>
</dbReference>
<feature type="domain" description="RdRp catalytic" evidence="19">
    <location>
        <begin position="2322"/>
        <end position="2447"/>
    </location>
</feature>
<evidence type="ECO:0000256" key="11">
    <source>
        <dbReference type="ARBA" id="ARBA00022806"/>
    </source>
</evidence>
<keyword evidence="3" id="KW-0696">RNA-directed RNA polymerase</keyword>
<dbReference type="GO" id="GO:0003968">
    <property type="term" value="F:RNA-directed RNA polymerase activity"/>
    <property type="evidence" value="ECO:0007669"/>
    <property type="project" value="UniProtKB-KW"/>
</dbReference>
<evidence type="ECO:0000256" key="9">
    <source>
        <dbReference type="ARBA" id="ARBA00022741"/>
    </source>
</evidence>
<dbReference type="InterPro" id="IPR000199">
    <property type="entry name" value="Peptidase_C3A/C3B_picornavir"/>
</dbReference>
<dbReference type="Pfam" id="PF00548">
    <property type="entry name" value="Peptidase_C3"/>
    <property type="match status" value="1"/>
</dbReference>
<feature type="region of interest" description="Disordered" evidence="18">
    <location>
        <begin position="1656"/>
        <end position="1697"/>
    </location>
</feature>
<evidence type="ECO:0000256" key="7">
    <source>
        <dbReference type="ARBA" id="ARBA00022679"/>
    </source>
</evidence>
<evidence type="ECO:0000256" key="8">
    <source>
        <dbReference type="ARBA" id="ARBA00022695"/>
    </source>
</evidence>
<evidence type="ECO:0000256" key="3">
    <source>
        <dbReference type="ARBA" id="ARBA00022484"/>
    </source>
</evidence>
<dbReference type="GO" id="GO:0006351">
    <property type="term" value="P:DNA-templated transcription"/>
    <property type="evidence" value="ECO:0007669"/>
    <property type="project" value="InterPro"/>
</dbReference>
<evidence type="ECO:0000256" key="5">
    <source>
        <dbReference type="ARBA" id="ARBA00022553"/>
    </source>
</evidence>
<evidence type="ECO:0000259" key="19">
    <source>
        <dbReference type="PROSITE" id="PS50507"/>
    </source>
</evidence>
<dbReference type="Gene3D" id="1.20.960.20">
    <property type="match status" value="1"/>
</dbReference>
<keyword evidence="11" id="KW-0347">Helicase</keyword>
<dbReference type="PROSITE" id="PS50507">
    <property type="entry name" value="RDRP_SSRNA_POS"/>
    <property type="match status" value="1"/>
</dbReference>
<dbReference type="InterPro" id="IPR000605">
    <property type="entry name" value="Helicase_SF3_ssDNA/RNA_vir"/>
</dbReference>
<dbReference type="SUPFAM" id="SSF56672">
    <property type="entry name" value="DNA/RNA polymerases"/>
    <property type="match status" value="1"/>
</dbReference>
<keyword evidence="10" id="KW-0378">Hydrolase</keyword>
<dbReference type="SUPFAM" id="SSF50494">
    <property type="entry name" value="Trypsin-like serine proteases"/>
    <property type="match status" value="1"/>
</dbReference>
<evidence type="ECO:0000256" key="14">
    <source>
        <dbReference type="ARBA" id="ARBA00022870"/>
    </source>
</evidence>
<dbReference type="InterPro" id="IPR009003">
    <property type="entry name" value="Peptidase_S1_PA"/>
</dbReference>
<evidence type="ECO:0000313" key="21">
    <source>
        <dbReference type="EMBL" id="WIR83954.1"/>
    </source>
</evidence>
<dbReference type="InterPro" id="IPR043502">
    <property type="entry name" value="DNA/RNA_pol_sf"/>
</dbReference>
<dbReference type="SUPFAM" id="SSF52540">
    <property type="entry name" value="P-loop containing nucleoside triphosphate hydrolases"/>
    <property type="match status" value="1"/>
</dbReference>
<sequence>MFIPATFSKPGESLVYKDLKIPYTADDLIADVCKKYTTALPILKDLINPFGAIHGITRFDESNLDPGYLYYKDCYSSQCGLYGLARTRVTRVVNNHIFFVNHQKLDIDPFCEIEDLFYNFMPKHLRDKHLRLLSNTSCQGPGDKKKFTKKKKPGKYDHVQPKNVDLFSDLPPENVNHDTIDVDDDPEAEFGFALSKAEIQEAHSEAIESDPRVDTSDQLKTARAAFIKKEQETHYDERPAGKPKRRTKPVVPIQPEDLYKTRRQVGTKAKKFGKGRRLESHKSIIANEEARRQRAASGKTPHTTLGVYVDHGEHISTRPYKIPDYAKSSWQKKRGTNYRTVVPFINELASVKTNLVLTPTQLRRPRKTWFDDFEAFLPKALTDDRFHNHADFHKTMREAIRQSRECDDAVRLNFITSRFDKFTKREVRESNWWKWVFAFWLLTSNDGPSPFFHVGKDEPAPSLAEADLTIPHEDMLDSEREECMEQAEAFAKRTLKVKKNGMKYFKFMMSRQMFFKTAFRSLTRYDCNNIGELFELIYNSFDTMHAWVLTETMKHSLDKKLQHRIHQVEFRRELRMRGLYGLRDVDEEFVELHKAQVRQAANTATVKARIKRQHEFSAGRKRNMKSDRKQKRFMKTSSQSWTVNSLIAEVTKSLKTMSTFFAPSPEDTPDQRCIKQARFVAMAGLIKGYFSDSWDTMIVCCLTLAATSIDMIGMFEDFAVEVVTSAAKRTYSKGKTWAYDKAKGVYDWSKNLAKRCASYATFGYYDPDFKLPEEEEEEPETPTTPPVPTPTPTPQSDDIPRHSPPDYGEAIKSDELVAARKLQERYDTMSAHWSSVDARDYDGFMRDYVENSTPPATTYPGEAEQAQQDLADAIMNPVLRTVADYDSDDSEFSFSDVVPGGLFGNTSTQGPNDYIDEVDQGINSLIADDERTSFYDRTVLLISGLCSTLTDKPKEMLASCTFSNFLYTMKETAMVARNMTAIVAGATMLLKALDFIITHLFGYNPLNPFMSSTNKTVDSFIDQCSDVKARMKSMVSSPADYRTGERLLYVSKGLRDMRVAERLDIGRRSALVQAYRQLADIKRGMVLYDETNQEKNMAVWVHMYGKPGVGKSAALPEICKQITKASGKEWDGKQAFQLDMGSDYVSGYKGEEIITCDEIGAIVDSESTREMMNYLNLVSSGGHKIEGAAVEEKTQTLNPLYLMTCTNSDTLNLKGVVEPAAFARRVAIYATVLSAKEFNRVTELAPGKTLPCNIGYVIHENVSVTAPDTKIYPTGHFDKMVKWGNFSVMRDGKLGRELYCDFTSFVANILFLRKLFDGRAKHLEFDPSLSEEVTDRLTGMMDSVKIEEFVDSVDHPTNDSKFRATLRTKPAAKVVKSKEKSVTGRVAMDTIKFGDWKREWLYAEETGIFPQCHAAHYMAFTRLIKKKHDCSLQEYYDACCHLSDGRPSGIPSVDDLVDNWLAKVPQYPRDTNLAIEFRDKHRSEYRWFGWPSLEAPPVPVEHRLNTTPQGITDEEKMIMFQRLLDMEVVIEDTRLMANTAAITSLSNFTLLGAGLTIFVSIAGLRLIYRATKFILSYFDTGVTDKEIDFKLKTIEGYKRAKAVCKEPLARAAIQKKIESLSSEVGEDQANTFFYKPSGFVPRGGAKMFPWHIEPSPDTQTESAKNKLKRTPVGPAAPAGRGFRKTTPQGFGQDNRVDPYTQPEAYGLEGMQESVSKSALTQFLEHTARHLSCAINFSHIASPGDIALTHSRTPGIIMCGTTMVVPAHFYMCLGDVRRVEYTVMSAHGDGSLEKKAFDIDDVTVVIDEESDLVALHFKKCRSFKDTKKHFYNEENDGTIWGRKCYLVRPQHLMGEVAYEIHGGQTTQATYNHHIGSKVHIPKSELIAYTITTLNGMCGSYIVGEFDGNLKVIAFHIGGNNSDGSGFGTPLNQGTWAALQATVGDMSVDLSFPRRAFVSTEEYDARGDIETVMACIENPEVAEALAMEWHHVDMVEVIDAKVVNVSWAPDYLNPYDKTEAPGERSIGHHRCSCGRVVIRKTGMPGEEGRTCFGCAGIDVPVWYEYSTPTNAQKAAVVETIGSLCHLPIAAVLRAPVSRSTAIKPSPYHGSLGPVTQLPSVKNPGLVDGIEVDPIYKAVLKQKWDTPLVKQDLMVEQAVNELFDAYGFDPEAKVRTWTEALEGFGALPPLAIGTSAGFEHKGTNGKRHLFYKVVIDGEVRYYPKRILIEAIEKDLELLKQGKRPTFLFTCFAKDETRPLKNIRVLKTRKVVGSDVVYNIIFKMYFGDIQTHFKRGLTKVGYFSGGINVHGTDWRVLYEKLQDPKCELFCGDFASFDTTVPGDMAFWFVDFVNKWYDDGEENARIRKILIQDCVDVFSVFDNKVVRHFGAHPSGSPVTYFYNCFISWVVTRSAIRTQLRRRNLEWMMPTIFTTVYGDDNVVKAPKGLLSGQELVDDVNELFGMTLTNPDKGPVVLPVEIKDVTFLGRKFRFNNGIMCAPLELDVIENSLYWWRRRDGNVLQQTVNSAFVELSHFDKNTFELYADVIQQHSATKTFGIIVPTYRQAVMARQVHGGYQ</sequence>
<name>A0A9Y1YTB0_9VIRU</name>
<dbReference type="Gene3D" id="3.30.70.270">
    <property type="match status" value="1"/>
</dbReference>
<dbReference type="GO" id="GO:0005524">
    <property type="term" value="F:ATP binding"/>
    <property type="evidence" value="ECO:0007669"/>
    <property type="project" value="UniProtKB-KW"/>
</dbReference>
<evidence type="ECO:0000256" key="16">
    <source>
        <dbReference type="ARBA" id="ARBA00023136"/>
    </source>
</evidence>
<keyword evidence="14" id="KW-1043">Host membrane</keyword>
<feature type="compositionally biased region" description="Basic and acidic residues" evidence="18">
    <location>
        <begin position="227"/>
        <end position="240"/>
    </location>
</feature>
<feature type="compositionally biased region" description="Pro residues" evidence="18">
    <location>
        <begin position="782"/>
        <end position="793"/>
    </location>
</feature>
<comment type="subcellular location">
    <subcellularLocation>
        <location evidence="1">Host cytoplasm</location>
    </subcellularLocation>
    <subcellularLocation>
        <location evidence="2">Host membrane</location>
    </subcellularLocation>
</comment>
<dbReference type="PROSITE" id="PS51218">
    <property type="entry name" value="SF3_HELICASE_2"/>
    <property type="match status" value="1"/>
</dbReference>
<protein>
    <submittedName>
        <fullName evidence="21">Polyprotein</fullName>
    </submittedName>
</protein>
<keyword evidence="5" id="KW-0597">Phosphoprotein</keyword>
<dbReference type="GO" id="GO:0004197">
    <property type="term" value="F:cysteine-type endopeptidase activity"/>
    <property type="evidence" value="ECO:0007669"/>
    <property type="project" value="InterPro"/>
</dbReference>
<evidence type="ECO:0000256" key="6">
    <source>
        <dbReference type="ARBA" id="ARBA00022670"/>
    </source>
</evidence>
<accession>A0A9Y1YTB0</accession>
<feature type="domain" description="SF3 helicase" evidence="20">
    <location>
        <begin position="1078"/>
        <end position="1246"/>
    </location>
</feature>
<evidence type="ECO:0000256" key="1">
    <source>
        <dbReference type="ARBA" id="ARBA00004192"/>
    </source>
</evidence>
<keyword evidence="15" id="KW-0693">Viral RNA replication</keyword>
<dbReference type="GO" id="GO:0003723">
    <property type="term" value="F:RNA binding"/>
    <property type="evidence" value="ECO:0007669"/>
    <property type="project" value="InterPro"/>
</dbReference>
<keyword evidence="12" id="KW-0788">Thiol protease</keyword>
<proteinExistence type="predicted"/>
<feature type="region of interest" description="Disordered" evidence="18">
    <location>
        <begin position="140"/>
        <end position="171"/>
    </location>
</feature>
<dbReference type="InterPro" id="IPR001205">
    <property type="entry name" value="RNA-dir_pol_C"/>
</dbReference>
<reference evidence="21" key="1">
    <citation type="submission" date="2022-11" db="EMBL/GenBank/DDBJ databases">
        <authorList>
            <person name="van der Loos L.M."/>
            <person name="Zell R."/>
            <person name="De Coninck L."/>
            <person name="Lequime S."/>
            <person name="Willems A."/>
            <person name="De Clerck O."/>
            <person name="Matthijnssens J."/>
        </authorList>
    </citation>
    <scope>NUCLEOTIDE SEQUENCE</scope>
    <source>
        <strain evidence="21">NODE_A171_YER11</strain>
    </source>
</reference>
<organism evidence="21">
    <name type="scientific">Ulva picorna-like virus 5</name>
    <dbReference type="NCBI Taxonomy" id="3051533"/>
    <lineage>
        <taxon>Viruses</taxon>
        <taxon>Riboviria</taxon>
        <taxon>Orthornavirae</taxon>
        <taxon>Pisuviricota</taxon>
        <taxon>Pisoniviricetes</taxon>
        <taxon>Picornavirales</taxon>
    </lineage>
</organism>
<keyword evidence="4" id="KW-0191">Covalent protein-RNA linkage</keyword>
<evidence type="ECO:0000259" key="20">
    <source>
        <dbReference type="PROSITE" id="PS51218"/>
    </source>
</evidence>
<dbReference type="GO" id="GO:0033644">
    <property type="term" value="C:host cell membrane"/>
    <property type="evidence" value="ECO:0007669"/>
    <property type="project" value="UniProtKB-SubCell"/>
</dbReference>
<feature type="compositionally biased region" description="Basic and acidic residues" evidence="18">
    <location>
        <begin position="798"/>
        <end position="809"/>
    </location>
</feature>
<keyword evidence="16" id="KW-0472">Membrane</keyword>
<dbReference type="InterPro" id="IPR027417">
    <property type="entry name" value="P-loop_NTPase"/>
</dbReference>
<evidence type="ECO:0000256" key="10">
    <source>
        <dbReference type="ARBA" id="ARBA00022801"/>
    </source>
</evidence>
<dbReference type="Gene3D" id="2.40.10.10">
    <property type="entry name" value="Trypsin-like serine proteases"/>
    <property type="match status" value="1"/>
</dbReference>
<dbReference type="EMBL" id="OP924604">
    <property type="protein sequence ID" value="WIR83954.1"/>
    <property type="molecule type" value="Genomic_RNA"/>
</dbReference>
<keyword evidence="17" id="KW-1035">Host cytoplasm</keyword>
<dbReference type="GO" id="GO:0006508">
    <property type="term" value="P:proteolysis"/>
    <property type="evidence" value="ECO:0007669"/>
    <property type="project" value="UniProtKB-KW"/>
</dbReference>
<keyword evidence="9" id="KW-0547">Nucleotide-binding</keyword>
<evidence type="ECO:0000256" key="18">
    <source>
        <dbReference type="SAM" id="MobiDB-lite"/>
    </source>
</evidence>
<dbReference type="InterPro" id="IPR014759">
    <property type="entry name" value="Helicase_SF3_ssRNA_vir"/>
</dbReference>
<dbReference type="InterPro" id="IPR007094">
    <property type="entry name" value="RNA-dir_pol_PSvirus"/>
</dbReference>
<dbReference type="Pfam" id="PF00910">
    <property type="entry name" value="RNA_helicase"/>
    <property type="match status" value="1"/>
</dbReference>
<keyword evidence="7" id="KW-0808">Transferase</keyword>
<keyword evidence="6" id="KW-0645">Protease</keyword>
<dbReference type="InterPro" id="IPR043128">
    <property type="entry name" value="Rev_trsase/Diguanyl_cyclase"/>
</dbReference>
<dbReference type="InterPro" id="IPR043504">
    <property type="entry name" value="Peptidase_S1_PA_chymotrypsin"/>
</dbReference>
<evidence type="ECO:0000256" key="4">
    <source>
        <dbReference type="ARBA" id="ARBA00022520"/>
    </source>
</evidence>